<feature type="transmembrane region" description="Helical" evidence="6">
    <location>
        <begin position="56"/>
        <end position="77"/>
    </location>
</feature>
<dbReference type="GO" id="GO:0022857">
    <property type="term" value="F:transmembrane transporter activity"/>
    <property type="evidence" value="ECO:0007669"/>
    <property type="project" value="InterPro"/>
</dbReference>
<evidence type="ECO:0000256" key="3">
    <source>
        <dbReference type="ARBA" id="ARBA00022692"/>
    </source>
</evidence>
<dbReference type="InterPro" id="IPR036259">
    <property type="entry name" value="MFS_trans_sf"/>
</dbReference>
<organism evidence="8 9">
    <name type="scientific">Ascobolus immersus RN42</name>
    <dbReference type="NCBI Taxonomy" id="1160509"/>
    <lineage>
        <taxon>Eukaryota</taxon>
        <taxon>Fungi</taxon>
        <taxon>Dikarya</taxon>
        <taxon>Ascomycota</taxon>
        <taxon>Pezizomycotina</taxon>
        <taxon>Pezizomycetes</taxon>
        <taxon>Pezizales</taxon>
        <taxon>Ascobolaceae</taxon>
        <taxon>Ascobolus</taxon>
    </lineage>
</organism>
<feature type="transmembrane region" description="Helical" evidence="6">
    <location>
        <begin position="328"/>
        <end position="349"/>
    </location>
</feature>
<dbReference type="STRING" id="1160509.A0A3N4HTR7"/>
<comment type="subcellular location">
    <subcellularLocation>
        <location evidence="1">Membrane</location>
        <topology evidence="1">Multi-pass membrane protein</topology>
    </subcellularLocation>
</comment>
<dbReference type="PANTHER" id="PTHR43791:SF18">
    <property type="entry name" value="NICOTINIC ACID TRANSPORTER TNA1, PUTATIVE (AFU_ORTHOLOGUE AFUA_3G03820)-RELATED"/>
    <property type="match status" value="1"/>
</dbReference>
<evidence type="ECO:0000256" key="2">
    <source>
        <dbReference type="ARBA" id="ARBA00022448"/>
    </source>
</evidence>
<feature type="transmembrane region" description="Helical" evidence="6">
    <location>
        <begin position="109"/>
        <end position="136"/>
    </location>
</feature>
<feature type="transmembrane region" description="Helical" evidence="6">
    <location>
        <begin position="18"/>
        <end position="36"/>
    </location>
</feature>
<feature type="domain" description="Major facilitator superfamily (MFS) profile" evidence="7">
    <location>
        <begin position="18"/>
        <end position="449"/>
    </location>
</feature>
<keyword evidence="9" id="KW-1185">Reference proteome</keyword>
<dbReference type="PANTHER" id="PTHR43791">
    <property type="entry name" value="PERMEASE-RELATED"/>
    <property type="match status" value="1"/>
</dbReference>
<feature type="transmembrane region" description="Helical" evidence="6">
    <location>
        <begin position="264"/>
        <end position="289"/>
    </location>
</feature>
<dbReference type="FunFam" id="1.20.1250.20:FF:000068">
    <property type="entry name" value="MFS general substrate transporter"/>
    <property type="match status" value="1"/>
</dbReference>
<dbReference type="AlphaFoldDB" id="A0A3N4HTR7"/>
<dbReference type="InterPro" id="IPR011701">
    <property type="entry name" value="MFS"/>
</dbReference>
<dbReference type="EMBL" id="ML119740">
    <property type="protein sequence ID" value="RPA76677.1"/>
    <property type="molecule type" value="Genomic_DNA"/>
</dbReference>
<proteinExistence type="predicted"/>
<dbReference type="FunFam" id="1.20.1250.20:FF:000034">
    <property type="entry name" value="MFS general substrate transporter"/>
    <property type="match status" value="1"/>
</dbReference>
<keyword evidence="2" id="KW-0813">Transport</keyword>
<feature type="transmembrane region" description="Helical" evidence="6">
    <location>
        <begin position="84"/>
        <end position="103"/>
    </location>
</feature>
<evidence type="ECO:0000259" key="7">
    <source>
        <dbReference type="PROSITE" id="PS50850"/>
    </source>
</evidence>
<dbReference type="SUPFAM" id="SSF103473">
    <property type="entry name" value="MFS general substrate transporter"/>
    <property type="match status" value="1"/>
</dbReference>
<keyword evidence="4 6" id="KW-1133">Transmembrane helix</keyword>
<dbReference type="PROSITE" id="PS50850">
    <property type="entry name" value="MFS"/>
    <property type="match status" value="1"/>
</dbReference>
<dbReference type="Gene3D" id="1.20.1250.20">
    <property type="entry name" value="MFS general substrate transporter like domains"/>
    <property type="match status" value="2"/>
</dbReference>
<dbReference type="OrthoDB" id="2962993at2759"/>
<evidence type="ECO:0000256" key="4">
    <source>
        <dbReference type="ARBA" id="ARBA00022989"/>
    </source>
</evidence>
<evidence type="ECO:0000256" key="5">
    <source>
        <dbReference type="ARBA" id="ARBA00023136"/>
    </source>
</evidence>
<protein>
    <submittedName>
        <fullName evidence="8">MFS general substrate transporter</fullName>
    </submittedName>
</protein>
<evidence type="ECO:0000313" key="8">
    <source>
        <dbReference type="EMBL" id="RPA76677.1"/>
    </source>
</evidence>
<evidence type="ECO:0000313" key="9">
    <source>
        <dbReference type="Proteomes" id="UP000275078"/>
    </source>
</evidence>
<feature type="transmembrane region" description="Helical" evidence="6">
    <location>
        <begin position="301"/>
        <end position="321"/>
    </location>
</feature>
<evidence type="ECO:0000256" key="6">
    <source>
        <dbReference type="SAM" id="Phobius"/>
    </source>
</evidence>
<dbReference type="GO" id="GO:0016020">
    <property type="term" value="C:membrane"/>
    <property type="evidence" value="ECO:0007669"/>
    <property type="project" value="UniProtKB-SubCell"/>
</dbReference>
<dbReference type="Proteomes" id="UP000275078">
    <property type="component" value="Unassembled WGS sequence"/>
</dbReference>
<reference evidence="8 9" key="1">
    <citation type="journal article" date="2018" name="Nat. Ecol. Evol.">
        <title>Pezizomycetes genomes reveal the molecular basis of ectomycorrhizal truffle lifestyle.</title>
        <authorList>
            <person name="Murat C."/>
            <person name="Payen T."/>
            <person name="Noel B."/>
            <person name="Kuo A."/>
            <person name="Morin E."/>
            <person name="Chen J."/>
            <person name="Kohler A."/>
            <person name="Krizsan K."/>
            <person name="Balestrini R."/>
            <person name="Da Silva C."/>
            <person name="Montanini B."/>
            <person name="Hainaut M."/>
            <person name="Levati E."/>
            <person name="Barry K.W."/>
            <person name="Belfiori B."/>
            <person name="Cichocki N."/>
            <person name="Clum A."/>
            <person name="Dockter R.B."/>
            <person name="Fauchery L."/>
            <person name="Guy J."/>
            <person name="Iotti M."/>
            <person name="Le Tacon F."/>
            <person name="Lindquist E.A."/>
            <person name="Lipzen A."/>
            <person name="Malagnac F."/>
            <person name="Mello A."/>
            <person name="Molinier V."/>
            <person name="Miyauchi S."/>
            <person name="Poulain J."/>
            <person name="Riccioni C."/>
            <person name="Rubini A."/>
            <person name="Sitrit Y."/>
            <person name="Splivallo R."/>
            <person name="Traeger S."/>
            <person name="Wang M."/>
            <person name="Zifcakova L."/>
            <person name="Wipf D."/>
            <person name="Zambonelli A."/>
            <person name="Paolocci F."/>
            <person name="Nowrousian M."/>
            <person name="Ottonello S."/>
            <person name="Baldrian P."/>
            <person name="Spatafora J.W."/>
            <person name="Henrissat B."/>
            <person name="Nagy L.G."/>
            <person name="Aury J.M."/>
            <person name="Wincker P."/>
            <person name="Grigoriev I.V."/>
            <person name="Bonfante P."/>
            <person name="Martin F.M."/>
        </authorList>
    </citation>
    <scope>NUCLEOTIDE SEQUENCE [LARGE SCALE GENOMIC DNA]</scope>
    <source>
        <strain evidence="8 9">RN42</strain>
    </source>
</reference>
<feature type="transmembrane region" description="Helical" evidence="6">
    <location>
        <begin position="390"/>
        <end position="410"/>
    </location>
</feature>
<feature type="transmembrane region" description="Helical" evidence="6">
    <location>
        <begin position="422"/>
        <end position="443"/>
    </location>
</feature>
<accession>A0A3N4HTR7</accession>
<dbReference type="InterPro" id="IPR020846">
    <property type="entry name" value="MFS_dom"/>
</dbReference>
<keyword evidence="5 6" id="KW-0472">Membrane</keyword>
<gene>
    <name evidence="8" type="ORF">BJ508DRAFT_213506</name>
</gene>
<dbReference type="Pfam" id="PF07690">
    <property type="entry name" value="MFS_1"/>
    <property type="match status" value="1"/>
</dbReference>
<sequence length="512" mass="57093">MDVEHDTAKLIRKIDLRLMPGMAVLYLMLFLLKQNIGNAKTYGLMEDLHMSHEEYQLALTVFFITYSLFDIPSNMLLKLFKPNIWLPFITVLSGIVGLCMGVANSGGSIIAIRTILGLVECGLFPGVAYTISGWYLKKEAQFRQALFFCAASMAGAFAGVLAIAINKMDGVGNYAGWRWIFILEGLLTVVVGVIAFWFVVKPLDDVAWLSENEKRFLKRRFIIDEFGAGDEELIKRKLALKADASGEGVSKTQILKSVLLDWKVYAHTLIFIGVTCPLYSISMCLPTLIKQMGHSSTMANILTIPVYIVACLCSMAVAWAADRTGRRAPFLFGSYGVMLIGFIICVFRKDDAPNVGYGGLFIAACGCYPALPGMITWFSNNVGPASKRNIAMAVHIGIGSFGGAIGANFYRDKDKPKYVFGHAMNILFVAIAYFCIALIFVTYKTQNKKRLVLREERRNGVREKVEAEWRVQGRSEKDVVGLEEAVRRAQSDDEEKDLTRWGDESIFFTYML</sequence>
<feature type="transmembrane region" description="Helical" evidence="6">
    <location>
        <begin position="145"/>
        <end position="165"/>
    </location>
</feature>
<feature type="transmembrane region" description="Helical" evidence="6">
    <location>
        <begin position="355"/>
        <end position="378"/>
    </location>
</feature>
<evidence type="ECO:0000256" key="1">
    <source>
        <dbReference type="ARBA" id="ARBA00004141"/>
    </source>
</evidence>
<feature type="transmembrane region" description="Helical" evidence="6">
    <location>
        <begin position="177"/>
        <end position="200"/>
    </location>
</feature>
<name>A0A3N4HTR7_ASCIM</name>
<keyword evidence="3 6" id="KW-0812">Transmembrane</keyword>